<feature type="compositionally biased region" description="Polar residues" evidence="4">
    <location>
        <begin position="367"/>
        <end position="380"/>
    </location>
</feature>
<keyword evidence="5" id="KW-0732">Signal</keyword>
<comment type="caution">
    <text evidence="7">The sequence shown here is derived from an EMBL/GenBank/DDBJ whole genome shotgun (WGS) entry which is preliminary data.</text>
</comment>
<dbReference type="InterPro" id="IPR000953">
    <property type="entry name" value="Chromo/chromo_shadow_dom"/>
</dbReference>
<dbReference type="PANTHER" id="PTHR22812">
    <property type="entry name" value="CHROMOBOX PROTEIN"/>
    <property type="match status" value="1"/>
</dbReference>
<evidence type="ECO:0000256" key="3">
    <source>
        <dbReference type="ARBA" id="ARBA00023242"/>
    </source>
</evidence>
<dbReference type="SMART" id="SM00298">
    <property type="entry name" value="CHROMO"/>
    <property type="match status" value="2"/>
</dbReference>
<keyword evidence="8" id="KW-1185">Reference proteome</keyword>
<feature type="region of interest" description="Disordered" evidence="4">
    <location>
        <begin position="333"/>
        <end position="385"/>
    </location>
</feature>
<dbReference type="Gene3D" id="2.40.50.40">
    <property type="match status" value="2"/>
</dbReference>
<evidence type="ECO:0000259" key="6">
    <source>
        <dbReference type="PROSITE" id="PS50013"/>
    </source>
</evidence>
<dbReference type="EMBL" id="NPIC01000002">
    <property type="protein sequence ID" value="RDL39335.1"/>
    <property type="molecule type" value="Genomic_DNA"/>
</dbReference>
<name>A0A370TUX0_9HELO</name>
<dbReference type="RefSeq" id="XP_031871991.1">
    <property type="nucleotide sequence ID" value="XM_032012298.1"/>
</dbReference>
<feature type="domain" description="Chromo" evidence="6">
    <location>
        <begin position="390"/>
        <end position="451"/>
    </location>
</feature>
<dbReference type="InterPro" id="IPR016197">
    <property type="entry name" value="Chromo-like_dom_sf"/>
</dbReference>
<dbReference type="STRING" id="2656787.A0A370TUX0"/>
<feature type="signal peptide" evidence="5">
    <location>
        <begin position="1"/>
        <end position="23"/>
    </location>
</feature>
<keyword evidence="3" id="KW-0539">Nucleus</keyword>
<gene>
    <name evidence="7" type="ORF">BP5553_03675</name>
</gene>
<reference evidence="7 8" key="1">
    <citation type="journal article" date="2018" name="IMA Fungus">
        <title>IMA Genome-F 9: Draft genome sequence of Annulohypoxylon stygium, Aspergillus mulundensis, Berkeleyomyces basicola (syn. Thielaviopsis basicola), Ceratocystis smalleyi, two Cercospora beticola strains, Coleophoma cylindrospora, Fusarium fracticaudum, Phialophora cf. hyalina, and Morchella septimelata.</title>
        <authorList>
            <person name="Wingfield B.D."/>
            <person name="Bills G.F."/>
            <person name="Dong Y."/>
            <person name="Huang W."/>
            <person name="Nel W.J."/>
            <person name="Swalarsk-Parry B.S."/>
            <person name="Vaghefi N."/>
            <person name="Wilken P.M."/>
            <person name="An Z."/>
            <person name="de Beer Z.W."/>
            <person name="De Vos L."/>
            <person name="Chen L."/>
            <person name="Duong T.A."/>
            <person name="Gao Y."/>
            <person name="Hammerbacher A."/>
            <person name="Kikkert J.R."/>
            <person name="Li Y."/>
            <person name="Li H."/>
            <person name="Li K."/>
            <person name="Li Q."/>
            <person name="Liu X."/>
            <person name="Ma X."/>
            <person name="Naidoo K."/>
            <person name="Pethybridge S.J."/>
            <person name="Sun J."/>
            <person name="Steenkamp E.T."/>
            <person name="van der Nest M.A."/>
            <person name="van Wyk S."/>
            <person name="Wingfield M.J."/>
            <person name="Xiong C."/>
            <person name="Yue Q."/>
            <person name="Zhang X."/>
        </authorList>
    </citation>
    <scope>NUCLEOTIDE SEQUENCE [LARGE SCALE GENOMIC DNA]</scope>
    <source>
        <strain evidence="7 8">BP 5553</strain>
    </source>
</reference>
<feature type="region of interest" description="Disordered" evidence="4">
    <location>
        <begin position="232"/>
        <end position="320"/>
    </location>
</feature>
<dbReference type="InterPro" id="IPR023780">
    <property type="entry name" value="Chromo_domain"/>
</dbReference>
<feature type="chain" id="PRO_5016597657" description="Chromo domain-containing protein" evidence="5">
    <location>
        <begin position="24"/>
        <end position="524"/>
    </location>
</feature>
<accession>A0A370TUX0</accession>
<evidence type="ECO:0000256" key="4">
    <source>
        <dbReference type="SAM" id="MobiDB-lite"/>
    </source>
</evidence>
<dbReference type="OrthoDB" id="433924at2759"/>
<dbReference type="InterPro" id="IPR045518">
    <property type="entry name" value="2EXR"/>
</dbReference>
<organism evidence="7 8">
    <name type="scientific">Venustampulla echinocandica</name>
    <dbReference type="NCBI Taxonomy" id="2656787"/>
    <lineage>
        <taxon>Eukaryota</taxon>
        <taxon>Fungi</taxon>
        <taxon>Dikarya</taxon>
        <taxon>Ascomycota</taxon>
        <taxon>Pezizomycotina</taxon>
        <taxon>Leotiomycetes</taxon>
        <taxon>Helotiales</taxon>
        <taxon>Pleuroascaceae</taxon>
        <taxon>Venustampulla</taxon>
    </lineage>
</organism>
<comment type="subcellular location">
    <subcellularLocation>
        <location evidence="1">Nucleus</location>
    </subcellularLocation>
</comment>
<dbReference type="CDD" id="cd00024">
    <property type="entry name" value="CD_CSD"/>
    <property type="match status" value="1"/>
</dbReference>
<evidence type="ECO:0000256" key="5">
    <source>
        <dbReference type="SAM" id="SignalP"/>
    </source>
</evidence>
<dbReference type="PROSITE" id="PS50013">
    <property type="entry name" value="CHROMO_2"/>
    <property type="match status" value="2"/>
</dbReference>
<dbReference type="AlphaFoldDB" id="A0A370TUX0"/>
<dbReference type="Proteomes" id="UP000254866">
    <property type="component" value="Unassembled WGS sequence"/>
</dbReference>
<dbReference type="GeneID" id="43596524"/>
<feature type="domain" description="Chromo" evidence="6">
    <location>
        <begin position="458"/>
        <end position="519"/>
    </location>
</feature>
<evidence type="ECO:0000313" key="7">
    <source>
        <dbReference type="EMBL" id="RDL39335.1"/>
    </source>
</evidence>
<sequence>MPKTFIDLPVALRLLIFKLAVKGERLPRDVEVVLKDGLIYPNRPPPALLHVNRESRYVTLKFYKPWLPQYEGTAAYKPWVGVENASSLENVCIDLKRDTLVLRGRITSLLRLLGPLERSHLRSVAINVWDMFEIAPLARNLLSLKNLEYLRLFGVEDCDGLAYKETQLARYLQKEQENGSMKTKTGVNYAPPKIYSQASTPNLILLPQTRQWTTYKYPVGYKPPNGVRPDLIGEESDCLRPIRPTKRKADSQNASLKRKAQTKLELGQKRRRRRSNLGRFMAADPIPTSMDRSSNKEETGSVYRAPDLDPSSISRSSSVDIPDQILAQLQADFDNTRTSRDPQLASKGGAEFDDGQKNNDGNILPGITQSEIHASPPNKSTDGEEDLSEYVLDKFMAERHTPQGLEILVQWKHYPLEKDWTWETSSSLAESVPEMLKQWYSRAALSDSAKEEEKVSVNVVEEILSRHTRKGVLYYLVKWEGYPNVKDRTWELAERLKADVPFLVDEFERKWKRKWRAMRFSKSM</sequence>
<dbReference type="GO" id="GO:0005634">
    <property type="term" value="C:nucleus"/>
    <property type="evidence" value="ECO:0007669"/>
    <property type="project" value="UniProtKB-SubCell"/>
</dbReference>
<dbReference type="Pfam" id="PF20150">
    <property type="entry name" value="2EXR"/>
    <property type="match status" value="1"/>
</dbReference>
<comment type="subunit">
    <text evidence="2">Component of the NuA4 histone acetyltransferase complex.</text>
</comment>
<proteinExistence type="predicted"/>
<dbReference type="Pfam" id="PF00385">
    <property type="entry name" value="Chromo"/>
    <property type="match status" value="1"/>
</dbReference>
<evidence type="ECO:0000256" key="1">
    <source>
        <dbReference type="ARBA" id="ARBA00004123"/>
    </source>
</evidence>
<evidence type="ECO:0000256" key="2">
    <source>
        <dbReference type="ARBA" id="ARBA00011353"/>
    </source>
</evidence>
<evidence type="ECO:0000313" key="8">
    <source>
        <dbReference type="Proteomes" id="UP000254866"/>
    </source>
</evidence>
<protein>
    <recommendedName>
        <fullName evidence="6">Chromo domain-containing protein</fullName>
    </recommendedName>
</protein>
<dbReference type="GO" id="GO:0006338">
    <property type="term" value="P:chromatin remodeling"/>
    <property type="evidence" value="ECO:0007669"/>
    <property type="project" value="UniProtKB-ARBA"/>
</dbReference>
<dbReference type="SUPFAM" id="SSF54160">
    <property type="entry name" value="Chromo domain-like"/>
    <property type="match status" value="2"/>
</dbReference>
<dbReference type="InterPro" id="IPR051219">
    <property type="entry name" value="Heterochromatin_chromo-domain"/>
</dbReference>